<reference evidence="2" key="1">
    <citation type="submission" date="2023-10" db="EMBL/GenBank/DDBJ databases">
        <authorList>
            <person name="Chen Y."/>
            <person name="Shah S."/>
            <person name="Dougan E. K."/>
            <person name="Thang M."/>
            <person name="Chan C."/>
        </authorList>
    </citation>
    <scope>NUCLEOTIDE SEQUENCE [LARGE SCALE GENOMIC DNA]</scope>
</reference>
<organism evidence="2 3">
    <name type="scientific">Prorocentrum cordatum</name>
    <dbReference type="NCBI Taxonomy" id="2364126"/>
    <lineage>
        <taxon>Eukaryota</taxon>
        <taxon>Sar</taxon>
        <taxon>Alveolata</taxon>
        <taxon>Dinophyceae</taxon>
        <taxon>Prorocentrales</taxon>
        <taxon>Prorocentraceae</taxon>
        <taxon>Prorocentrum</taxon>
    </lineage>
</organism>
<evidence type="ECO:0000256" key="1">
    <source>
        <dbReference type="SAM" id="MobiDB-lite"/>
    </source>
</evidence>
<feature type="region of interest" description="Disordered" evidence="1">
    <location>
        <begin position="1"/>
        <end position="116"/>
    </location>
</feature>
<evidence type="ECO:0000313" key="2">
    <source>
        <dbReference type="EMBL" id="CAK0842015.1"/>
    </source>
</evidence>
<comment type="caution">
    <text evidence="2">The sequence shown here is derived from an EMBL/GenBank/DDBJ whole genome shotgun (WGS) entry which is preliminary data.</text>
</comment>
<feature type="region of interest" description="Disordered" evidence="1">
    <location>
        <begin position="140"/>
        <end position="164"/>
    </location>
</feature>
<accession>A0ABN9TA14</accession>
<feature type="compositionally biased region" description="Low complexity" evidence="1">
    <location>
        <begin position="1"/>
        <end position="23"/>
    </location>
</feature>
<sequence length="164" mass="17183">MASSGAPAALVPGLPPLGVAPRARGGRAHSARSRMDRSVRDTPLKEKISGCNPLYAGGTHRSPQCSSASRTPGPGAYRTSSLFQSDRDQVSLQRVRRRPPAWRLNSRSKRPPQVDGIKDAYKIVSPFMTHFMGAQGGTFTCGADRPPASAGAGGSPPASSRSAC</sequence>
<proteinExistence type="predicted"/>
<dbReference type="EMBL" id="CAUYUJ010014501">
    <property type="protein sequence ID" value="CAK0842015.1"/>
    <property type="molecule type" value="Genomic_DNA"/>
</dbReference>
<feature type="compositionally biased region" description="Polar residues" evidence="1">
    <location>
        <begin position="61"/>
        <end position="70"/>
    </location>
</feature>
<feature type="compositionally biased region" description="Low complexity" evidence="1">
    <location>
        <begin position="142"/>
        <end position="164"/>
    </location>
</feature>
<name>A0ABN9TA14_9DINO</name>
<protein>
    <submittedName>
        <fullName evidence="2">Uncharacterized protein</fullName>
    </submittedName>
</protein>
<feature type="compositionally biased region" description="Basic residues" evidence="1">
    <location>
        <begin position="94"/>
        <end position="110"/>
    </location>
</feature>
<feature type="compositionally biased region" description="Basic and acidic residues" evidence="1">
    <location>
        <begin position="33"/>
        <end position="48"/>
    </location>
</feature>
<keyword evidence="3" id="KW-1185">Reference proteome</keyword>
<evidence type="ECO:0000313" key="3">
    <source>
        <dbReference type="Proteomes" id="UP001189429"/>
    </source>
</evidence>
<dbReference type="Proteomes" id="UP001189429">
    <property type="component" value="Unassembled WGS sequence"/>
</dbReference>
<gene>
    <name evidence="2" type="ORF">PCOR1329_LOCUS37063</name>
</gene>